<evidence type="ECO:0000256" key="2">
    <source>
        <dbReference type="ARBA" id="ARBA00022670"/>
    </source>
</evidence>
<feature type="region of interest" description="Disordered" evidence="8">
    <location>
        <begin position="561"/>
        <end position="597"/>
    </location>
</feature>
<feature type="compositionally biased region" description="Basic and acidic residues" evidence="8">
    <location>
        <begin position="583"/>
        <end position="597"/>
    </location>
</feature>
<reference evidence="11" key="1">
    <citation type="journal article" date="2019" name="Int. J. Syst. Evol. Microbiol.">
        <title>The Global Catalogue of Microorganisms (GCM) 10K type strain sequencing project: providing services to taxonomists for standard genome sequencing and annotation.</title>
        <authorList>
            <consortium name="The Broad Institute Genomics Platform"/>
            <consortium name="The Broad Institute Genome Sequencing Center for Infectious Disease"/>
            <person name="Wu L."/>
            <person name="Ma J."/>
        </authorList>
    </citation>
    <scope>NUCLEOTIDE SEQUENCE [LARGE SCALE GENOMIC DNA]</scope>
    <source>
        <strain evidence="11">JCM 9687</strain>
    </source>
</reference>
<feature type="domain" description="Glycosyl transferase family 51" evidence="9">
    <location>
        <begin position="49"/>
        <end position="222"/>
    </location>
</feature>
<dbReference type="EMBL" id="BAAAYK010000038">
    <property type="protein sequence ID" value="GAA3362926.1"/>
    <property type="molecule type" value="Genomic_DNA"/>
</dbReference>
<comment type="catalytic activity">
    <reaction evidence="7">
        <text>[GlcNAc-(1-&gt;4)-Mur2Ac(oyl-L-Ala-gamma-D-Glu-L-Lys-D-Ala-D-Ala)](n)-di-trans,octa-cis-undecaprenyl diphosphate + beta-D-GlcNAc-(1-&gt;4)-Mur2Ac(oyl-L-Ala-gamma-D-Glu-L-Lys-D-Ala-D-Ala)-di-trans,octa-cis-undecaprenyl diphosphate = [GlcNAc-(1-&gt;4)-Mur2Ac(oyl-L-Ala-gamma-D-Glu-L-Lys-D-Ala-D-Ala)](n+1)-di-trans,octa-cis-undecaprenyl diphosphate + di-trans,octa-cis-undecaprenyl diphosphate + H(+)</text>
        <dbReference type="Rhea" id="RHEA:23708"/>
        <dbReference type="Rhea" id="RHEA-COMP:9602"/>
        <dbReference type="Rhea" id="RHEA-COMP:9603"/>
        <dbReference type="ChEBI" id="CHEBI:15378"/>
        <dbReference type="ChEBI" id="CHEBI:58405"/>
        <dbReference type="ChEBI" id="CHEBI:60033"/>
        <dbReference type="ChEBI" id="CHEBI:78435"/>
        <dbReference type="EC" id="2.4.99.28"/>
    </reaction>
</comment>
<dbReference type="InterPro" id="IPR050396">
    <property type="entry name" value="Glycosyltr_51/Transpeptidase"/>
</dbReference>
<evidence type="ECO:0000313" key="11">
    <source>
        <dbReference type="Proteomes" id="UP001500483"/>
    </source>
</evidence>
<comment type="catalytic activity">
    <reaction evidence="6">
        <text>Preferential cleavage: (Ac)2-L-Lys-D-Ala-|-D-Ala. Also transpeptidation of peptidyl-alanyl moieties that are N-acyl substituents of D-alanine.</text>
        <dbReference type="EC" id="3.4.16.4"/>
    </reaction>
</comment>
<evidence type="ECO:0000256" key="7">
    <source>
        <dbReference type="ARBA" id="ARBA00049902"/>
    </source>
</evidence>
<dbReference type="Gene3D" id="3.40.710.10">
    <property type="entry name" value="DD-peptidase/beta-lactamase superfamily"/>
    <property type="match status" value="2"/>
</dbReference>
<keyword evidence="11" id="KW-1185">Reference proteome</keyword>
<keyword evidence="5" id="KW-0511">Multifunctional enzyme</keyword>
<keyword evidence="3" id="KW-0328">Glycosyltransferase</keyword>
<evidence type="ECO:0000256" key="5">
    <source>
        <dbReference type="ARBA" id="ARBA00023268"/>
    </source>
</evidence>
<organism evidence="10 11">
    <name type="scientific">Saccharopolyspora gregorii</name>
    <dbReference type="NCBI Taxonomy" id="33914"/>
    <lineage>
        <taxon>Bacteria</taxon>
        <taxon>Bacillati</taxon>
        <taxon>Actinomycetota</taxon>
        <taxon>Actinomycetes</taxon>
        <taxon>Pseudonocardiales</taxon>
        <taxon>Pseudonocardiaceae</taxon>
        <taxon>Saccharopolyspora</taxon>
    </lineage>
</organism>
<evidence type="ECO:0000259" key="9">
    <source>
        <dbReference type="Pfam" id="PF00912"/>
    </source>
</evidence>
<accession>A0ABP6RXV9</accession>
<dbReference type="InterPro" id="IPR012338">
    <property type="entry name" value="Beta-lactam/transpept-like"/>
</dbReference>
<keyword evidence="1" id="KW-0121">Carboxypeptidase</keyword>
<dbReference type="Pfam" id="PF00912">
    <property type="entry name" value="Transgly"/>
    <property type="match status" value="1"/>
</dbReference>
<comment type="caution">
    <text evidence="10">The sequence shown here is derived from an EMBL/GenBank/DDBJ whole genome shotgun (WGS) entry which is preliminary data.</text>
</comment>
<evidence type="ECO:0000256" key="3">
    <source>
        <dbReference type="ARBA" id="ARBA00022676"/>
    </source>
</evidence>
<dbReference type="PANTHER" id="PTHR32282:SF34">
    <property type="entry name" value="PENICILLIN-BINDING PROTEIN 1A"/>
    <property type="match status" value="1"/>
</dbReference>
<evidence type="ECO:0000256" key="8">
    <source>
        <dbReference type="SAM" id="MobiDB-lite"/>
    </source>
</evidence>
<evidence type="ECO:0000313" key="10">
    <source>
        <dbReference type="EMBL" id="GAA3362926.1"/>
    </source>
</evidence>
<dbReference type="SUPFAM" id="SSF53955">
    <property type="entry name" value="Lysozyme-like"/>
    <property type="match status" value="1"/>
</dbReference>
<dbReference type="InterPro" id="IPR001264">
    <property type="entry name" value="Glyco_trans_51"/>
</dbReference>
<dbReference type="SUPFAM" id="SSF56601">
    <property type="entry name" value="beta-lactamase/transpeptidase-like"/>
    <property type="match status" value="1"/>
</dbReference>
<dbReference type="InterPro" id="IPR023346">
    <property type="entry name" value="Lysozyme-like_dom_sf"/>
</dbReference>
<dbReference type="PANTHER" id="PTHR32282">
    <property type="entry name" value="BINDING PROTEIN TRANSPEPTIDASE, PUTATIVE-RELATED"/>
    <property type="match status" value="1"/>
</dbReference>
<evidence type="ECO:0000256" key="4">
    <source>
        <dbReference type="ARBA" id="ARBA00022679"/>
    </source>
</evidence>
<dbReference type="Gene3D" id="1.10.3810.10">
    <property type="entry name" value="Biosynthetic peptidoglycan transglycosylase-like"/>
    <property type="match status" value="1"/>
</dbReference>
<sequence length="597" mass="63254">MLIACGALVAAVGIAFGIGYLVWPIPDPVEIAARTDQSVLIAHSDGSEMTRIVPSSGNRTMVDDLRADVSKPMRDATLAAEDASFYRNSGFDPLGIVRAAWSQVTGGVGGGSTLTQQYVKLATGADEHTYTRKFKEVVLAFKVTNELPKDEILQAYLNTAYYGRGAYGVHAAAEAYFGKPPADLDPSEAALLAGMVQRPTENDPAYNAEQGRARWEYVAGQLRRHGMVDDAQAAKMRMPGTRERFAWRGEALSGTTYEIRQQVLEEAERAGFTEGTLQRGGYSIITTIDAAAQRAAEQAVAEVTARAPGSHAALVAIEPGTGAVRAYHSGATTAGGYDWAAAPQHPGTAFEPFAQFLQLAGSQASQQAGCEGPECSSPRPQAALGAETVRRSAARLGFDTGSWEPSGRSAFDALMTGEQPVSATDVAHAYATIAADGQERKPRMLSRILDRDGREVLAAESAPHPAFAADAGASALLAREVAGSRWPELARSYGTEPLVVERGRYHSMTAWTSGFTPRLATSVVLSATDEQNRSRPLVDADGLPLDGTAATDDVWRLFEVGRGGAGALPPQPEQGAEPGARPGGRDEEPDREVRPGA</sequence>
<gene>
    <name evidence="10" type="ORF">GCM10020366_52820</name>
</gene>
<keyword evidence="2" id="KW-0378">Hydrolase</keyword>
<evidence type="ECO:0000256" key="6">
    <source>
        <dbReference type="ARBA" id="ARBA00034000"/>
    </source>
</evidence>
<keyword evidence="2" id="KW-0645">Protease</keyword>
<dbReference type="Proteomes" id="UP001500483">
    <property type="component" value="Unassembled WGS sequence"/>
</dbReference>
<proteinExistence type="predicted"/>
<dbReference type="InterPro" id="IPR036950">
    <property type="entry name" value="PBP_transglycosylase"/>
</dbReference>
<evidence type="ECO:0000256" key="1">
    <source>
        <dbReference type="ARBA" id="ARBA00022645"/>
    </source>
</evidence>
<name>A0ABP6RXV9_9PSEU</name>
<keyword evidence="4" id="KW-0808">Transferase</keyword>
<protein>
    <submittedName>
        <fullName evidence="10">Transglycosylase domain-containing protein</fullName>
    </submittedName>
</protein>